<sequence length="73" mass="7699">MRAVCGLAVMGSQARSADCSRQFGIGTVSTSHIAWQPLIRFEHGGPYAGSITLTEFCERAGTGLQLADALEQA</sequence>
<gene>
    <name evidence="1" type="ORF">AB5J58_48085</name>
</gene>
<dbReference type="EMBL" id="CP163431">
    <property type="protein sequence ID" value="XDQ07475.1"/>
    <property type="molecule type" value="Genomic_DNA"/>
</dbReference>
<proteinExistence type="predicted"/>
<dbReference type="RefSeq" id="WP_369192257.1">
    <property type="nucleotide sequence ID" value="NZ_CP163431.1"/>
</dbReference>
<dbReference type="AlphaFoldDB" id="A0AB39MNV3"/>
<protein>
    <submittedName>
        <fullName evidence="1">Uncharacterized protein</fullName>
    </submittedName>
</protein>
<organism evidence="1">
    <name type="scientific">Streptomyces sp. R08</name>
    <dbReference type="NCBI Taxonomy" id="3238624"/>
    <lineage>
        <taxon>Bacteria</taxon>
        <taxon>Bacillati</taxon>
        <taxon>Actinomycetota</taxon>
        <taxon>Actinomycetes</taxon>
        <taxon>Kitasatosporales</taxon>
        <taxon>Streptomycetaceae</taxon>
        <taxon>Streptomyces</taxon>
    </lineage>
</organism>
<name>A0AB39MNV3_9ACTN</name>
<reference evidence="1" key="1">
    <citation type="submission" date="2024-07" db="EMBL/GenBank/DDBJ databases">
        <authorList>
            <person name="Yu S.T."/>
        </authorList>
    </citation>
    <scope>NUCLEOTIDE SEQUENCE</scope>
    <source>
        <strain evidence="1">R08</strain>
    </source>
</reference>
<accession>A0AB39MNV3</accession>
<evidence type="ECO:0000313" key="1">
    <source>
        <dbReference type="EMBL" id="XDQ07475.1"/>
    </source>
</evidence>